<name>A0A5N6LLJ8_9ASTR</name>
<evidence type="ECO:0000313" key="3">
    <source>
        <dbReference type="Proteomes" id="UP000326396"/>
    </source>
</evidence>
<reference evidence="2 3" key="1">
    <citation type="submission" date="2019-05" db="EMBL/GenBank/DDBJ databases">
        <title>Mikania micrantha, genome provides insights into the molecular mechanism of rapid growth.</title>
        <authorList>
            <person name="Liu B."/>
        </authorList>
    </citation>
    <scope>NUCLEOTIDE SEQUENCE [LARGE SCALE GENOMIC DNA]</scope>
    <source>
        <strain evidence="2">NLD-2019</strain>
        <tissue evidence="2">Leaf</tissue>
    </source>
</reference>
<sequence length="110" mass="12904">MKSDHSTVHFMRMSRTKGLFMQRRSLIREEGSRGRGARRMSNRTNDMGSFMWNNHTNEDPFAQTDDKKESMHSHHSIRVNEGHSHEPPVRTKNSPKRLSVESSILHSLYR</sequence>
<gene>
    <name evidence="2" type="ORF">E3N88_39748</name>
</gene>
<dbReference type="EMBL" id="SZYD01000019">
    <property type="protein sequence ID" value="KAD2392771.1"/>
    <property type="molecule type" value="Genomic_DNA"/>
</dbReference>
<comment type="caution">
    <text evidence="2">The sequence shown here is derived from an EMBL/GenBank/DDBJ whole genome shotgun (WGS) entry which is preliminary data.</text>
</comment>
<proteinExistence type="predicted"/>
<feature type="region of interest" description="Disordered" evidence="1">
    <location>
        <begin position="1"/>
        <end position="110"/>
    </location>
</feature>
<protein>
    <submittedName>
        <fullName evidence="2">Uncharacterized protein</fullName>
    </submittedName>
</protein>
<dbReference type="AlphaFoldDB" id="A0A5N6LLJ8"/>
<feature type="compositionally biased region" description="Polar residues" evidence="1">
    <location>
        <begin position="44"/>
        <end position="55"/>
    </location>
</feature>
<dbReference type="Proteomes" id="UP000326396">
    <property type="component" value="Linkage Group LG9"/>
</dbReference>
<evidence type="ECO:0000256" key="1">
    <source>
        <dbReference type="SAM" id="MobiDB-lite"/>
    </source>
</evidence>
<keyword evidence="3" id="KW-1185">Reference proteome</keyword>
<feature type="compositionally biased region" description="Polar residues" evidence="1">
    <location>
        <begin position="100"/>
        <end position="110"/>
    </location>
</feature>
<accession>A0A5N6LLJ8</accession>
<evidence type="ECO:0000313" key="2">
    <source>
        <dbReference type="EMBL" id="KAD2392771.1"/>
    </source>
</evidence>
<organism evidence="2 3">
    <name type="scientific">Mikania micrantha</name>
    <name type="common">bitter vine</name>
    <dbReference type="NCBI Taxonomy" id="192012"/>
    <lineage>
        <taxon>Eukaryota</taxon>
        <taxon>Viridiplantae</taxon>
        <taxon>Streptophyta</taxon>
        <taxon>Embryophyta</taxon>
        <taxon>Tracheophyta</taxon>
        <taxon>Spermatophyta</taxon>
        <taxon>Magnoliopsida</taxon>
        <taxon>eudicotyledons</taxon>
        <taxon>Gunneridae</taxon>
        <taxon>Pentapetalae</taxon>
        <taxon>asterids</taxon>
        <taxon>campanulids</taxon>
        <taxon>Asterales</taxon>
        <taxon>Asteraceae</taxon>
        <taxon>Asteroideae</taxon>
        <taxon>Heliantheae alliance</taxon>
        <taxon>Eupatorieae</taxon>
        <taxon>Mikania</taxon>
    </lineage>
</organism>
<feature type="compositionally biased region" description="Basic and acidic residues" evidence="1">
    <location>
        <begin position="64"/>
        <end position="89"/>
    </location>
</feature>